<accession>A0A7W6MM53</accession>
<dbReference type="GO" id="GO:0006171">
    <property type="term" value="P:cAMP biosynthetic process"/>
    <property type="evidence" value="ECO:0007669"/>
    <property type="project" value="TreeGrafter"/>
</dbReference>
<dbReference type="CDD" id="cd07302">
    <property type="entry name" value="CHD"/>
    <property type="match status" value="1"/>
</dbReference>
<dbReference type="GO" id="GO:0035556">
    <property type="term" value="P:intracellular signal transduction"/>
    <property type="evidence" value="ECO:0007669"/>
    <property type="project" value="InterPro"/>
</dbReference>
<evidence type="ECO:0000259" key="2">
    <source>
        <dbReference type="PROSITE" id="PS50125"/>
    </source>
</evidence>
<feature type="transmembrane region" description="Helical" evidence="1">
    <location>
        <begin position="367"/>
        <end position="386"/>
    </location>
</feature>
<evidence type="ECO:0000313" key="4">
    <source>
        <dbReference type="Proteomes" id="UP000542776"/>
    </source>
</evidence>
<dbReference type="AlphaFoldDB" id="A0A7W6MM53"/>
<dbReference type="Pfam" id="PF05226">
    <property type="entry name" value="CHASE2"/>
    <property type="match status" value="1"/>
</dbReference>
<keyword evidence="1" id="KW-0812">Transmembrane</keyword>
<feature type="domain" description="Guanylate cyclase" evidence="2">
    <location>
        <begin position="485"/>
        <end position="613"/>
    </location>
</feature>
<gene>
    <name evidence="3" type="ORF">GGR04_004328</name>
</gene>
<evidence type="ECO:0000313" key="3">
    <source>
        <dbReference type="EMBL" id="MBB4000450.1"/>
    </source>
</evidence>
<sequence>MKHSKTSRRATARTRKARLVWLAGLPVLAAVVLLAAFGQTPLERLTPLVFDAYQRALPREQAGASVVVVDVDEVSIARLGQWPWSRAVLARMVDRLGELGAAAIAFDMVFPEPDRTSLSEVARALGEAGIDFQPPGGVPADNDALLADAFSRHPVVAGIAISNETRTSLGDAKSGFSFGGADPRSILPPFAGGVANLPKLTAAATGLGFFSFPPSRDGIVRSLPLVASAQGQMFPALGLEALRVAQGAGSFVVRTSSASGEADTGTPAIVAVRAGALDAPTGPGGEFNVYFSKMPEMATIPAADILSEPTAALSERIAGHIVLVGTSAVGLRDLVATPVDAAMPGVNVHAEMIDQIVGGQFLQRPDWARGAETTLALAGGLLLLFVASRRGAVACTLATMALAGGALAVSWFSFSRAQLLVDPILPLAALAAAFAVVMPLLLLLTDREKQFVRGAFGRYLSPTLVERLAEHPGALRLGGEIRDLTVLFSDIRGFTGMSEALDPQELTGLLNDFLTPMTDVLLRSEATIDKYMGDAIMAFWNAPLDIADHRRKACLAALDMLAALDALNRERSKPLRVGIGLHAGSACVGNLGSAQRFSYSAIGDTVNLASRVEGLTKGYGVSVLVTDEVQAGAPELAFLEIDRVRVVGRAAPVPVFTLLGGAQLRASAAFETLASAQTRLLERYRAADPAGAEEALHEARATAGDRLAGLYDLYEERIALMRQEPPAPDWDGVFVSRTK</sequence>
<dbReference type="Proteomes" id="UP000542776">
    <property type="component" value="Unassembled WGS sequence"/>
</dbReference>
<evidence type="ECO:0000256" key="1">
    <source>
        <dbReference type="SAM" id="Phobius"/>
    </source>
</evidence>
<dbReference type="InterPro" id="IPR001054">
    <property type="entry name" value="A/G_cyclase"/>
</dbReference>
<protein>
    <submittedName>
        <fullName evidence="3">Adenylate cyclase</fullName>
        <ecNumber evidence="3">4.6.1.1</ecNumber>
    </submittedName>
</protein>
<dbReference type="RefSeq" id="WP_183202295.1">
    <property type="nucleotide sequence ID" value="NZ_JACIEK010000020.1"/>
</dbReference>
<keyword evidence="1" id="KW-0472">Membrane</keyword>
<dbReference type="SMART" id="SM00044">
    <property type="entry name" value="CYCc"/>
    <property type="match status" value="1"/>
</dbReference>
<dbReference type="PANTHER" id="PTHR43081">
    <property type="entry name" value="ADENYLATE CYCLASE, TERMINAL-DIFFERENTIATION SPECIFIC-RELATED"/>
    <property type="match status" value="1"/>
</dbReference>
<organism evidence="3 4">
    <name type="scientific">Aureimonas pseudogalii</name>
    <dbReference type="NCBI Taxonomy" id="1744844"/>
    <lineage>
        <taxon>Bacteria</taxon>
        <taxon>Pseudomonadati</taxon>
        <taxon>Pseudomonadota</taxon>
        <taxon>Alphaproteobacteria</taxon>
        <taxon>Hyphomicrobiales</taxon>
        <taxon>Aurantimonadaceae</taxon>
        <taxon>Aureimonas</taxon>
    </lineage>
</organism>
<dbReference type="SUPFAM" id="SSF55073">
    <property type="entry name" value="Nucleotide cyclase"/>
    <property type="match status" value="1"/>
</dbReference>
<feature type="transmembrane region" description="Helical" evidence="1">
    <location>
        <begin position="393"/>
        <end position="412"/>
    </location>
</feature>
<reference evidence="3 4" key="1">
    <citation type="submission" date="2020-08" db="EMBL/GenBank/DDBJ databases">
        <title>Genomic Encyclopedia of Type Strains, Phase IV (KMG-IV): sequencing the most valuable type-strain genomes for metagenomic binning, comparative biology and taxonomic classification.</title>
        <authorList>
            <person name="Goeker M."/>
        </authorList>
    </citation>
    <scope>NUCLEOTIDE SEQUENCE [LARGE SCALE GENOMIC DNA]</scope>
    <source>
        <strain evidence="3 4">DSM 102238</strain>
    </source>
</reference>
<proteinExistence type="predicted"/>
<dbReference type="GO" id="GO:0004016">
    <property type="term" value="F:adenylate cyclase activity"/>
    <property type="evidence" value="ECO:0007669"/>
    <property type="project" value="UniProtKB-EC"/>
</dbReference>
<name>A0A7W6MM53_9HYPH</name>
<dbReference type="SMART" id="SM01080">
    <property type="entry name" value="CHASE2"/>
    <property type="match status" value="1"/>
</dbReference>
<keyword evidence="4" id="KW-1185">Reference proteome</keyword>
<comment type="caution">
    <text evidence="3">The sequence shown here is derived from an EMBL/GenBank/DDBJ whole genome shotgun (WGS) entry which is preliminary data.</text>
</comment>
<feature type="transmembrane region" description="Helical" evidence="1">
    <location>
        <begin position="424"/>
        <end position="444"/>
    </location>
</feature>
<dbReference type="PROSITE" id="PS50125">
    <property type="entry name" value="GUANYLATE_CYCLASE_2"/>
    <property type="match status" value="1"/>
</dbReference>
<dbReference type="Gene3D" id="3.30.70.1230">
    <property type="entry name" value="Nucleotide cyclase"/>
    <property type="match status" value="1"/>
</dbReference>
<dbReference type="EC" id="4.6.1.1" evidence="3"/>
<dbReference type="PANTHER" id="PTHR43081:SF1">
    <property type="entry name" value="ADENYLATE CYCLASE, TERMINAL-DIFFERENTIATION SPECIFIC"/>
    <property type="match status" value="1"/>
</dbReference>
<dbReference type="EMBL" id="JACIEK010000020">
    <property type="protein sequence ID" value="MBB4000450.1"/>
    <property type="molecule type" value="Genomic_DNA"/>
</dbReference>
<dbReference type="Pfam" id="PF00211">
    <property type="entry name" value="Guanylate_cyc"/>
    <property type="match status" value="1"/>
</dbReference>
<dbReference type="InterPro" id="IPR007890">
    <property type="entry name" value="CHASE2"/>
</dbReference>
<keyword evidence="3" id="KW-0456">Lyase</keyword>
<keyword evidence="1" id="KW-1133">Transmembrane helix</keyword>
<dbReference type="InterPro" id="IPR050697">
    <property type="entry name" value="Adenylyl/Guanylyl_Cyclase_3/4"/>
</dbReference>
<dbReference type="InterPro" id="IPR029787">
    <property type="entry name" value="Nucleotide_cyclase"/>
</dbReference>